<keyword evidence="1" id="KW-0812">Transmembrane</keyword>
<sequence length="138" mass="15001">MSSTAQDTAAELDRRYGRTRGNVRRTRGIVIGTAIAFVVALVAWLVWGGLLSANSDFEVVDTGHTVVDDTLVQVRYQLTVAPGSTMSCALQAQNSTFAIVGWNIVDVPASDRRVRTLGAEIRTTELAVTGLIYRCWLT</sequence>
<keyword evidence="3" id="KW-1185">Reference proteome</keyword>
<proteinExistence type="predicted"/>
<dbReference type="Proteomes" id="UP000606922">
    <property type="component" value="Unassembled WGS sequence"/>
</dbReference>
<protein>
    <recommendedName>
        <fullName evidence="4">DUF4307 domain-containing protein</fullName>
    </recommendedName>
</protein>
<dbReference type="AlphaFoldDB" id="A0A916ST02"/>
<evidence type="ECO:0008006" key="4">
    <source>
        <dbReference type="Google" id="ProtNLM"/>
    </source>
</evidence>
<evidence type="ECO:0000313" key="2">
    <source>
        <dbReference type="EMBL" id="GGB15213.1"/>
    </source>
</evidence>
<evidence type="ECO:0000256" key="1">
    <source>
        <dbReference type="SAM" id="Phobius"/>
    </source>
</evidence>
<comment type="caution">
    <text evidence="2">The sequence shown here is derived from an EMBL/GenBank/DDBJ whole genome shotgun (WGS) entry which is preliminary data.</text>
</comment>
<dbReference type="EMBL" id="BMGB01000002">
    <property type="protein sequence ID" value="GGB15213.1"/>
    <property type="molecule type" value="Genomic_DNA"/>
</dbReference>
<accession>A0A916ST02</accession>
<keyword evidence="1" id="KW-0472">Membrane</keyword>
<organism evidence="2 3">
    <name type="scientific">Conyzicola nivalis</name>
    <dbReference type="NCBI Taxonomy" id="1477021"/>
    <lineage>
        <taxon>Bacteria</taxon>
        <taxon>Bacillati</taxon>
        <taxon>Actinomycetota</taxon>
        <taxon>Actinomycetes</taxon>
        <taxon>Micrococcales</taxon>
        <taxon>Microbacteriaceae</taxon>
        <taxon>Conyzicola</taxon>
    </lineage>
</organism>
<feature type="transmembrane region" description="Helical" evidence="1">
    <location>
        <begin position="28"/>
        <end position="47"/>
    </location>
</feature>
<dbReference type="RefSeq" id="WP_188511765.1">
    <property type="nucleotide sequence ID" value="NZ_BMGB01000002.1"/>
</dbReference>
<dbReference type="Pfam" id="PF14155">
    <property type="entry name" value="DUF4307"/>
    <property type="match status" value="1"/>
</dbReference>
<reference evidence="2" key="1">
    <citation type="journal article" date="2014" name="Int. J. Syst. Evol. Microbiol.">
        <title>Complete genome sequence of Corynebacterium casei LMG S-19264T (=DSM 44701T), isolated from a smear-ripened cheese.</title>
        <authorList>
            <consortium name="US DOE Joint Genome Institute (JGI-PGF)"/>
            <person name="Walter F."/>
            <person name="Albersmeier A."/>
            <person name="Kalinowski J."/>
            <person name="Ruckert C."/>
        </authorList>
    </citation>
    <scope>NUCLEOTIDE SEQUENCE</scope>
    <source>
        <strain evidence="2">CGMCC 1.12813</strain>
    </source>
</reference>
<name>A0A916ST02_9MICO</name>
<keyword evidence="1" id="KW-1133">Transmembrane helix</keyword>
<reference evidence="2" key="2">
    <citation type="submission" date="2020-09" db="EMBL/GenBank/DDBJ databases">
        <authorList>
            <person name="Sun Q."/>
            <person name="Zhou Y."/>
        </authorList>
    </citation>
    <scope>NUCLEOTIDE SEQUENCE</scope>
    <source>
        <strain evidence="2">CGMCC 1.12813</strain>
    </source>
</reference>
<dbReference type="InterPro" id="IPR025443">
    <property type="entry name" value="DUF4307"/>
</dbReference>
<evidence type="ECO:0000313" key="3">
    <source>
        <dbReference type="Proteomes" id="UP000606922"/>
    </source>
</evidence>
<gene>
    <name evidence="2" type="ORF">GCM10010979_32270</name>
</gene>